<dbReference type="AlphaFoldDB" id="A0A6J6AB32"/>
<evidence type="ECO:0000313" key="7">
    <source>
        <dbReference type="EMBL" id="CAB4853253.1"/>
    </source>
</evidence>
<evidence type="ECO:0000313" key="4">
    <source>
        <dbReference type="EMBL" id="CAB4365404.1"/>
    </source>
</evidence>
<dbReference type="InterPro" id="IPR000700">
    <property type="entry name" value="PAS-assoc_C"/>
</dbReference>
<organism evidence="4">
    <name type="scientific">freshwater metagenome</name>
    <dbReference type="NCBI Taxonomy" id="449393"/>
    <lineage>
        <taxon>unclassified sequences</taxon>
        <taxon>metagenomes</taxon>
        <taxon>ecological metagenomes</taxon>
    </lineage>
</organism>
<dbReference type="PANTHER" id="PTHR43065:SF42">
    <property type="entry name" value="TWO-COMPONENT SENSOR PPRA"/>
    <property type="match status" value="1"/>
</dbReference>
<dbReference type="SMART" id="SM00086">
    <property type="entry name" value="PAC"/>
    <property type="match status" value="1"/>
</dbReference>
<dbReference type="SMART" id="SM00091">
    <property type="entry name" value="PAS"/>
    <property type="match status" value="1"/>
</dbReference>
<evidence type="ECO:0000313" key="5">
    <source>
        <dbReference type="EMBL" id="CAB4747570.1"/>
    </source>
</evidence>
<dbReference type="InterPro" id="IPR003594">
    <property type="entry name" value="HATPase_dom"/>
</dbReference>
<proteinExistence type="predicted"/>
<dbReference type="InterPro" id="IPR001610">
    <property type="entry name" value="PAC"/>
</dbReference>
<evidence type="ECO:0000313" key="8">
    <source>
        <dbReference type="EMBL" id="CAB4955141.1"/>
    </source>
</evidence>
<dbReference type="PROSITE" id="PS50109">
    <property type="entry name" value="HIS_KIN"/>
    <property type="match status" value="1"/>
</dbReference>
<dbReference type="SMART" id="SM00387">
    <property type="entry name" value="HATPase_c"/>
    <property type="match status" value="1"/>
</dbReference>
<dbReference type="InterPro" id="IPR004358">
    <property type="entry name" value="Sig_transdc_His_kin-like_C"/>
</dbReference>
<dbReference type="SUPFAM" id="SSF55874">
    <property type="entry name" value="ATPase domain of HSP90 chaperone/DNA topoisomerase II/histidine kinase"/>
    <property type="match status" value="1"/>
</dbReference>
<dbReference type="EMBL" id="CAEZYF010000035">
    <property type="protein sequence ID" value="CAB4747570.1"/>
    <property type="molecule type" value="Genomic_DNA"/>
</dbReference>
<evidence type="ECO:0000259" key="3">
    <source>
        <dbReference type="PROSITE" id="PS50113"/>
    </source>
</evidence>
<dbReference type="InterPro" id="IPR035965">
    <property type="entry name" value="PAS-like_dom_sf"/>
</dbReference>
<dbReference type="PANTHER" id="PTHR43065">
    <property type="entry name" value="SENSOR HISTIDINE KINASE"/>
    <property type="match status" value="1"/>
</dbReference>
<dbReference type="EMBL" id="CAFBOL010000042">
    <property type="protein sequence ID" value="CAB4994195.1"/>
    <property type="molecule type" value="Genomic_DNA"/>
</dbReference>
<dbReference type="NCBIfam" id="TIGR00229">
    <property type="entry name" value="sensory_box"/>
    <property type="match status" value="1"/>
</dbReference>
<feature type="domain" description="Histidine kinase" evidence="1">
    <location>
        <begin position="265"/>
        <end position="485"/>
    </location>
</feature>
<dbReference type="EMBL" id="CAFBMT010000029">
    <property type="protein sequence ID" value="CAB4955141.1"/>
    <property type="molecule type" value="Genomic_DNA"/>
</dbReference>
<protein>
    <submittedName>
        <fullName evidence="4">Unannotated protein</fullName>
    </submittedName>
</protein>
<evidence type="ECO:0000313" key="6">
    <source>
        <dbReference type="EMBL" id="CAB4833153.1"/>
    </source>
</evidence>
<dbReference type="CDD" id="cd00075">
    <property type="entry name" value="HATPase"/>
    <property type="match status" value="1"/>
</dbReference>
<dbReference type="InterPro" id="IPR036890">
    <property type="entry name" value="HATPase_C_sf"/>
</dbReference>
<dbReference type="EMBL" id="CAFAAV010000220">
    <property type="protein sequence ID" value="CAB4833153.1"/>
    <property type="molecule type" value="Genomic_DNA"/>
</dbReference>
<evidence type="ECO:0000313" key="9">
    <source>
        <dbReference type="EMBL" id="CAB4994195.1"/>
    </source>
</evidence>
<dbReference type="CDD" id="cd00130">
    <property type="entry name" value="PAS"/>
    <property type="match status" value="1"/>
</dbReference>
<gene>
    <name evidence="5" type="ORF">UFOPK2656_03332</name>
    <name evidence="6" type="ORF">UFOPK3099_02310</name>
    <name evidence="7" type="ORF">UFOPK3267_02780</name>
    <name evidence="8" type="ORF">UFOPK3651_03121</name>
    <name evidence="9" type="ORF">UFOPK3931_01680</name>
    <name evidence="4" type="ORF">UFOPK4189_03149</name>
</gene>
<name>A0A6J6AB32_9ZZZZ</name>
<dbReference type="GO" id="GO:0016772">
    <property type="term" value="F:transferase activity, transferring phosphorus-containing groups"/>
    <property type="evidence" value="ECO:0007669"/>
    <property type="project" value="InterPro"/>
</dbReference>
<dbReference type="Gene3D" id="3.30.565.10">
    <property type="entry name" value="Histidine kinase-like ATPase, C-terminal domain"/>
    <property type="match status" value="1"/>
</dbReference>
<dbReference type="Gene3D" id="1.10.287.130">
    <property type="match status" value="1"/>
</dbReference>
<feature type="domain" description="PAC" evidence="3">
    <location>
        <begin position="200"/>
        <end position="252"/>
    </location>
</feature>
<reference evidence="4" key="1">
    <citation type="submission" date="2020-05" db="EMBL/GenBank/DDBJ databases">
        <authorList>
            <person name="Chiriac C."/>
            <person name="Salcher M."/>
            <person name="Ghai R."/>
            <person name="Kavagutti S V."/>
        </authorList>
    </citation>
    <scope>NUCLEOTIDE SEQUENCE</scope>
</reference>
<feature type="domain" description="PAS" evidence="2">
    <location>
        <begin position="126"/>
        <end position="198"/>
    </location>
</feature>
<dbReference type="EMBL" id="CAESGF010000030">
    <property type="protein sequence ID" value="CAB4365404.1"/>
    <property type="molecule type" value="Genomic_DNA"/>
</dbReference>
<dbReference type="InterPro" id="IPR000014">
    <property type="entry name" value="PAS"/>
</dbReference>
<dbReference type="PROSITE" id="PS50113">
    <property type="entry name" value="PAC"/>
    <property type="match status" value="1"/>
</dbReference>
<dbReference type="InterPro" id="IPR013655">
    <property type="entry name" value="PAS_fold_3"/>
</dbReference>
<dbReference type="Pfam" id="PF02518">
    <property type="entry name" value="HATPase_c"/>
    <property type="match status" value="1"/>
</dbReference>
<accession>A0A6J6AB32</accession>
<sequence>MTKESADPLHLLLQLDVSVALLRPVVNESNTVVDAHVMWANSKAESVWGNSVEVLASAVCPDFDEWLAAANTAWHGSPARRLIEADHRRVGWTRAVSTVSRIDGHLAEVTMDRSADQELIDRLAALDRHYRSLLAELPVTVMVARADRDEFEFVSPNAAELTGRSLSEVSTRTSVRAIVHPDDRAQLDQIATVLIGASDAEVLGRIVRPDGSERWVEARAVLTDVGADGVRRSMLTMLDVTEHRAAEQKSQQRERLEGLARTAGAFAHQFSSLLQVIGGNLERLQRSLETPNDALIQSLAAIARAGSLVNGLMSFASGRPGAIEPVSIPEMCQSMHTVLRDRLAQEVALSIDIADAIPEVLIAPEALSVVMLEMLDNAAASIAGSGSIHIEVRECPEANCHLAHRTEPRRWVRIAVTDDGCGIEADRLPKVWEPFHTSRTGVAARGAGLGLSMVHGVIHQYDGHLTLDSSPNNGTTVSLYLPAVDG</sequence>
<dbReference type="InterPro" id="IPR005467">
    <property type="entry name" value="His_kinase_dom"/>
</dbReference>
<evidence type="ECO:0000259" key="2">
    <source>
        <dbReference type="PROSITE" id="PS50112"/>
    </source>
</evidence>
<dbReference type="Gene3D" id="3.30.450.20">
    <property type="entry name" value="PAS domain"/>
    <property type="match status" value="1"/>
</dbReference>
<dbReference type="Pfam" id="PF08447">
    <property type="entry name" value="PAS_3"/>
    <property type="match status" value="1"/>
</dbReference>
<evidence type="ECO:0000259" key="1">
    <source>
        <dbReference type="PROSITE" id="PS50109"/>
    </source>
</evidence>
<dbReference type="EMBL" id="CAFBIY010000223">
    <property type="protein sequence ID" value="CAB4853253.1"/>
    <property type="molecule type" value="Genomic_DNA"/>
</dbReference>
<dbReference type="PRINTS" id="PR00344">
    <property type="entry name" value="BCTRLSENSOR"/>
</dbReference>
<dbReference type="SUPFAM" id="SSF55785">
    <property type="entry name" value="PYP-like sensor domain (PAS domain)"/>
    <property type="match status" value="1"/>
</dbReference>
<dbReference type="PROSITE" id="PS50112">
    <property type="entry name" value="PAS"/>
    <property type="match status" value="1"/>
</dbReference>